<comment type="caution">
    <text evidence="1">The sequence shown here is derived from an EMBL/GenBank/DDBJ whole genome shotgun (WGS) entry which is preliminary data.</text>
</comment>
<sequence length="125" mass="13111">MPSIRNLLQGRQATPKPNIRVITDPADGNAIPVIHSGQCALVTSSGNETRTLAAPTFIGQELTIYLKTNGGTDCTITCSTTIAEAGTNTMLFNATGEALFLRAVEEGSTLRWRCAVADGATLSTV</sequence>
<name>A0A0F9M2N2_9ZZZZ</name>
<evidence type="ECO:0000313" key="1">
    <source>
        <dbReference type="EMBL" id="KKM93601.1"/>
    </source>
</evidence>
<accession>A0A0F9M2N2</accession>
<proteinExistence type="predicted"/>
<gene>
    <name evidence="1" type="ORF">LCGC14_1206750</name>
</gene>
<protein>
    <submittedName>
        <fullName evidence="1">Uncharacterized protein</fullName>
    </submittedName>
</protein>
<dbReference type="EMBL" id="LAZR01006243">
    <property type="protein sequence ID" value="KKM93601.1"/>
    <property type="molecule type" value="Genomic_DNA"/>
</dbReference>
<organism evidence="1">
    <name type="scientific">marine sediment metagenome</name>
    <dbReference type="NCBI Taxonomy" id="412755"/>
    <lineage>
        <taxon>unclassified sequences</taxon>
        <taxon>metagenomes</taxon>
        <taxon>ecological metagenomes</taxon>
    </lineage>
</organism>
<dbReference type="AlphaFoldDB" id="A0A0F9M2N2"/>
<reference evidence="1" key="1">
    <citation type="journal article" date="2015" name="Nature">
        <title>Complex archaea that bridge the gap between prokaryotes and eukaryotes.</title>
        <authorList>
            <person name="Spang A."/>
            <person name="Saw J.H."/>
            <person name="Jorgensen S.L."/>
            <person name="Zaremba-Niedzwiedzka K."/>
            <person name="Martijn J."/>
            <person name="Lind A.E."/>
            <person name="van Eijk R."/>
            <person name="Schleper C."/>
            <person name="Guy L."/>
            <person name="Ettema T.J."/>
        </authorList>
    </citation>
    <scope>NUCLEOTIDE SEQUENCE</scope>
</reference>